<evidence type="ECO:0000313" key="4">
    <source>
        <dbReference type="Proteomes" id="UP001153076"/>
    </source>
</evidence>
<dbReference type="GO" id="GO:0005524">
    <property type="term" value="F:ATP binding"/>
    <property type="evidence" value="ECO:0007669"/>
    <property type="project" value="InterPro"/>
</dbReference>
<dbReference type="PANTHER" id="PTHR48006">
    <property type="entry name" value="LEUCINE-RICH REPEAT-CONTAINING PROTEIN DDB_G0281931-RELATED"/>
    <property type="match status" value="1"/>
</dbReference>
<dbReference type="GO" id="GO:0016020">
    <property type="term" value="C:membrane"/>
    <property type="evidence" value="ECO:0007669"/>
    <property type="project" value="UniProtKB-SubCell"/>
</dbReference>
<proteinExistence type="predicted"/>
<dbReference type="AlphaFoldDB" id="A0A9Q1K5A7"/>
<dbReference type="Proteomes" id="UP001153076">
    <property type="component" value="Unassembled WGS sequence"/>
</dbReference>
<dbReference type="InterPro" id="IPR000719">
    <property type="entry name" value="Prot_kinase_dom"/>
</dbReference>
<protein>
    <recommendedName>
        <fullName evidence="2">Protein kinase domain-containing protein</fullName>
    </recommendedName>
</protein>
<dbReference type="GO" id="GO:0004672">
    <property type="term" value="F:protein kinase activity"/>
    <property type="evidence" value="ECO:0007669"/>
    <property type="project" value="InterPro"/>
</dbReference>
<gene>
    <name evidence="3" type="ORF">Cgig2_025880</name>
</gene>
<dbReference type="OrthoDB" id="2015071at2759"/>
<evidence type="ECO:0000259" key="2">
    <source>
        <dbReference type="PROSITE" id="PS50011"/>
    </source>
</evidence>
<sequence>MLKELERLGRRAPLLHEYMCNGNLAQFLHEHCKMPECITGWLTRPSIAVGVAEGLAFLQSVAVIHLDISSGNVLLDANMSPWEYAYTMQLTAPGNVYSYSFALLEILTTRLPVDEAFGEGIDMVKRRSIERRDPKAETRCKGLAQFLYLEKRNAYSLQSIFTMHKSTPAKRPKMKRVVEMLQEMKQN</sequence>
<feature type="domain" description="Protein kinase" evidence="2">
    <location>
        <begin position="1"/>
        <end position="187"/>
    </location>
</feature>
<name>A0A9Q1K5A7_9CARY</name>
<reference evidence="3" key="1">
    <citation type="submission" date="2022-04" db="EMBL/GenBank/DDBJ databases">
        <title>Carnegiea gigantea Genome sequencing and assembly v2.</title>
        <authorList>
            <person name="Copetti D."/>
            <person name="Sanderson M.J."/>
            <person name="Burquez A."/>
            <person name="Wojciechowski M.F."/>
        </authorList>
    </citation>
    <scope>NUCLEOTIDE SEQUENCE</scope>
    <source>
        <strain evidence="3">SGP5-SGP5p</strain>
        <tissue evidence="3">Aerial part</tissue>
    </source>
</reference>
<accession>A0A9Q1K5A7</accession>
<comment type="subcellular location">
    <subcellularLocation>
        <location evidence="1">Membrane</location>
        <topology evidence="1">Single-pass type I membrane protein</topology>
    </subcellularLocation>
</comment>
<dbReference type="Gene3D" id="1.10.510.10">
    <property type="entry name" value="Transferase(Phosphotransferase) domain 1"/>
    <property type="match status" value="2"/>
</dbReference>
<dbReference type="Pfam" id="PF07714">
    <property type="entry name" value="PK_Tyr_Ser-Thr"/>
    <property type="match status" value="1"/>
</dbReference>
<dbReference type="PROSITE" id="PS00109">
    <property type="entry name" value="PROTEIN_KINASE_TYR"/>
    <property type="match status" value="1"/>
</dbReference>
<organism evidence="3 4">
    <name type="scientific">Carnegiea gigantea</name>
    <dbReference type="NCBI Taxonomy" id="171969"/>
    <lineage>
        <taxon>Eukaryota</taxon>
        <taxon>Viridiplantae</taxon>
        <taxon>Streptophyta</taxon>
        <taxon>Embryophyta</taxon>
        <taxon>Tracheophyta</taxon>
        <taxon>Spermatophyta</taxon>
        <taxon>Magnoliopsida</taxon>
        <taxon>eudicotyledons</taxon>
        <taxon>Gunneridae</taxon>
        <taxon>Pentapetalae</taxon>
        <taxon>Caryophyllales</taxon>
        <taxon>Cactineae</taxon>
        <taxon>Cactaceae</taxon>
        <taxon>Cactoideae</taxon>
        <taxon>Echinocereeae</taxon>
        <taxon>Carnegiea</taxon>
    </lineage>
</organism>
<evidence type="ECO:0000256" key="1">
    <source>
        <dbReference type="ARBA" id="ARBA00004479"/>
    </source>
</evidence>
<dbReference type="InterPro" id="IPR011009">
    <property type="entry name" value="Kinase-like_dom_sf"/>
</dbReference>
<dbReference type="PROSITE" id="PS50011">
    <property type="entry name" value="PROTEIN_KINASE_DOM"/>
    <property type="match status" value="1"/>
</dbReference>
<dbReference type="EMBL" id="JAKOGI010000319">
    <property type="protein sequence ID" value="KAJ8437033.1"/>
    <property type="molecule type" value="Genomic_DNA"/>
</dbReference>
<dbReference type="PANTHER" id="PTHR48006:SF92">
    <property type="entry name" value="LRR RECEPTOR-LIKE SERINE_THREONINE-PROTEIN KINASE GSO1"/>
    <property type="match status" value="1"/>
</dbReference>
<dbReference type="SUPFAM" id="SSF56112">
    <property type="entry name" value="Protein kinase-like (PK-like)"/>
    <property type="match status" value="1"/>
</dbReference>
<dbReference type="InterPro" id="IPR001245">
    <property type="entry name" value="Ser-Thr/Tyr_kinase_cat_dom"/>
</dbReference>
<dbReference type="InterPro" id="IPR008266">
    <property type="entry name" value="Tyr_kinase_AS"/>
</dbReference>
<keyword evidence="4" id="KW-1185">Reference proteome</keyword>
<evidence type="ECO:0000313" key="3">
    <source>
        <dbReference type="EMBL" id="KAJ8437033.1"/>
    </source>
</evidence>
<dbReference type="InterPro" id="IPR051824">
    <property type="entry name" value="LRR_Rcpt-Like_S/T_Kinase"/>
</dbReference>
<comment type="caution">
    <text evidence="3">The sequence shown here is derived from an EMBL/GenBank/DDBJ whole genome shotgun (WGS) entry which is preliminary data.</text>
</comment>